<dbReference type="PANTHER" id="PTHR39188:SF3">
    <property type="entry name" value="STAGE IV SPORULATION PROTEIN FB"/>
    <property type="match status" value="1"/>
</dbReference>
<keyword evidence="15" id="KW-1185">Reference proteome</keyword>
<evidence type="ECO:0000259" key="13">
    <source>
        <dbReference type="Pfam" id="PF02163"/>
    </source>
</evidence>
<accession>A0ABU5CC25</accession>
<evidence type="ECO:0000256" key="8">
    <source>
        <dbReference type="ARBA" id="ARBA00022833"/>
    </source>
</evidence>
<evidence type="ECO:0000256" key="11">
    <source>
        <dbReference type="ARBA" id="ARBA00023136"/>
    </source>
</evidence>
<reference evidence="14 15" key="1">
    <citation type="submission" date="2023-10" db="EMBL/GenBank/DDBJ databases">
        <title>Virgibacillus halophilus 5B73C genome.</title>
        <authorList>
            <person name="Miliotis G."/>
            <person name="Sengupta P."/>
            <person name="Hameed A."/>
            <person name="Chuvochina M."/>
            <person name="Mcdonagh F."/>
            <person name="Simpson A.C."/>
            <person name="Singh N.K."/>
            <person name="Rekha P.D."/>
            <person name="Raman K."/>
            <person name="Hugenholtz P."/>
            <person name="Venkateswaran K."/>
        </authorList>
    </citation>
    <scope>NUCLEOTIDE SEQUENCE [LARGE SCALE GENOMIC DNA]</scope>
    <source>
        <strain evidence="14 15">5B73C</strain>
    </source>
</reference>
<evidence type="ECO:0000313" key="14">
    <source>
        <dbReference type="EMBL" id="MDY0396867.1"/>
    </source>
</evidence>
<comment type="similarity">
    <text evidence="3">Belongs to the peptidase M50B family.</text>
</comment>
<evidence type="ECO:0000256" key="9">
    <source>
        <dbReference type="ARBA" id="ARBA00022989"/>
    </source>
</evidence>
<dbReference type="PANTHER" id="PTHR39188">
    <property type="entry name" value="MEMBRANE-ASSOCIATED ZINC METALLOPROTEASE M50B"/>
    <property type="match status" value="1"/>
</dbReference>
<keyword evidence="9 12" id="KW-1133">Transmembrane helix</keyword>
<feature type="transmembrane region" description="Helical" evidence="12">
    <location>
        <begin position="174"/>
        <end position="193"/>
    </location>
</feature>
<evidence type="ECO:0000256" key="6">
    <source>
        <dbReference type="ARBA" id="ARBA00022723"/>
    </source>
</evidence>
<evidence type="ECO:0000256" key="2">
    <source>
        <dbReference type="ARBA" id="ARBA00004141"/>
    </source>
</evidence>
<keyword evidence="10" id="KW-0482">Metalloprotease</keyword>
<evidence type="ECO:0000256" key="1">
    <source>
        <dbReference type="ARBA" id="ARBA00001947"/>
    </source>
</evidence>
<dbReference type="GO" id="GO:0008233">
    <property type="term" value="F:peptidase activity"/>
    <property type="evidence" value="ECO:0007669"/>
    <property type="project" value="UniProtKB-KW"/>
</dbReference>
<evidence type="ECO:0000256" key="3">
    <source>
        <dbReference type="ARBA" id="ARBA00007931"/>
    </source>
</evidence>
<evidence type="ECO:0000256" key="12">
    <source>
        <dbReference type="SAM" id="Phobius"/>
    </source>
</evidence>
<name>A0ABU5CC25_9BACI</name>
<feature type="transmembrane region" description="Helical" evidence="12">
    <location>
        <begin position="91"/>
        <end position="110"/>
    </location>
</feature>
<keyword evidence="5 12" id="KW-0812">Transmembrane</keyword>
<sequence>MTIIKRLPPVHIHPTLYIFMGIAFLTGTFVQLFILFSVVIFHELGHYFMALRFKWRVQRVMIWVFGGVMETEEHSNKPVKEDMLVTLAGPFQHLIIYGLLYLCAAGDYLPRVYIEEIATYNTFILLFNLLPIWPLDGGKLLFCLFSIVFPYQRGVLYSHYLVDASMSCFVRDSAHIFFVQSQFLFTHVFFYLWKI</sequence>
<evidence type="ECO:0000256" key="5">
    <source>
        <dbReference type="ARBA" id="ARBA00022692"/>
    </source>
</evidence>
<keyword evidence="7" id="KW-0378">Hydrolase</keyword>
<dbReference type="GO" id="GO:0006508">
    <property type="term" value="P:proteolysis"/>
    <property type="evidence" value="ECO:0007669"/>
    <property type="project" value="UniProtKB-KW"/>
</dbReference>
<comment type="caution">
    <text evidence="14">The sequence shown here is derived from an EMBL/GenBank/DDBJ whole genome shotgun (WGS) entry which is preliminary data.</text>
</comment>
<gene>
    <name evidence="14" type="ORF">RWE15_24430</name>
</gene>
<evidence type="ECO:0000256" key="4">
    <source>
        <dbReference type="ARBA" id="ARBA00022670"/>
    </source>
</evidence>
<keyword evidence="8" id="KW-0862">Zinc</keyword>
<evidence type="ECO:0000256" key="10">
    <source>
        <dbReference type="ARBA" id="ARBA00023049"/>
    </source>
</evidence>
<feature type="transmembrane region" description="Helical" evidence="12">
    <location>
        <begin position="16"/>
        <end position="41"/>
    </location>
</feature>
<evidence type="ECO:0000313" key="15">
    <source>
        <dbReference type="Proteomes" id="UP001281447"/>
    </source>
</evidence>
<keyword evidence="11 12" id="KW-0472">Membrane</keyword>
<comment type="subcellular location">
    <subcellularLocation>
        <location evidence="2">Membrane</location>
        <topology evidence="2">Multi-pass membrane protein</topology>
    </subcellularLocation>
</comment>
<protein>
    <submittedName>
        <fullName evidence="14">Site-2 protease family protein</fullName>
    </submittedName>
</protein>
<feature type="transmembrane region" description="Helical" evidence="12">
    <location>
        <begin position="117"/>
        <end position="133"/>
    </location>
</feature>
<feature type="domain" description="Peptidase M50" evidence="13">
    <location>
        <begin position="117"/>
        <end position="148"/>
    </location>
</feature>
<organism evidence="14 15">
    <name type="scientific">Tigheibacillus halophilus</name>
    <dbReference type="NCBI Taxonomy" id="361280"/>
    <lineage>
        <taxon>Bacteria</taxon>
        <taxon>Bacillati</taxon>
        <taxon>Bacillota</taxon>
        <taxon>Bacilli</taxon>
        <taxon>Bacillales</taxon>
        <taxon>Bacillaceae</taxon>
        <taxon>Tigheibacillus</taxon>
    </lineage>
</organism>
<dbReference type="EMBL" id="JAWDIP010000004">
    <property type="protein sequence ID" value="MDY0396867.1"/>
    <property type="molecule type" value="Genomic_DNA"/>
</dbReference>
<proteinExistence type="inferred from homology"/>
<dbReference type="Proteomes" id="UP001281447">
    <property type="component" value="Unassembled WGS sequence"/>
</dbReference>
<dbReference type="Pfam" id="PF02163">
    <property type="entry name" value="Peptidase_M50"/>
    <property type="match status" value="2"/>
</dbReference>
<comment type="cofactor">
    <cofactor evidence="1">
        <name>Zn(2+)</name>
        <dbReference type="ChEBI" id="CHEBI:29105"/>
    </cofactor>
</comment>
<keyword evidence="4 14" id="KW-0645">Protease</keyword>
<dbReference type="InterPro" id="IPR008915">
    <property type="entry name" value="Peptidase_M50"/>
</dbReference>
<evidence type="ECO:0000256" key="7">
    <source>
        <dbReference type="ARBA" id="ARBA00022801"/>
    </source>
</evidence>
<keyword evidence="6" id="KW-0479">Metal-binding</keyword>
<feature type="domain" description="Peptidase M50" evidence="13">
    <location>
        <begin position="32"/>
        <end position="104"/>
    </location>
</feature>